<proteinExistence type="predicted"/>
<evidence type="ECO:0000259" key="1">
    <source>
        <dbReference type="Pfam" id="PF17667"/>
    </source>
</evidence>
<dbReference type="EMBL" id="NIDF01000126">
    <property type="protein sequence ID" value="TYJ52602.1"/>
    <property type="molecule type" value="Genomic_DNA"/>
</dbReference>
<dbReference type="Proteomes" id="UP000322245">
    <property type="component" value="Unassembled WGS sequence"/>
</dbReference>
<protein>
    <recommendedName>
        <fullName evidence="1">Fungal-type protein kinase domain-containing protein</fullName>
    </recommendedName>
</protein>
<accession>A0A5D3AP58</accession>
<dbReference type="InterPro" id="IPR040976">
    <property type="entry name" value="Pkinase_fungal"/>
</dbReference>
<sequence length="246" mass="27676">LCGMLIDFDLAVKRGPEGGTANDNKAFLTGTENFMASAIFTARDRITNGQEFPSAHSPIFDLESFFWVLVYVPLYYHIQGGTSKTPDASTFSHLFESFPASESKRSIFLVLQGDSENLYNEDCCLSPWMDLLRPLMVFLSEYHRQSLQAMNWKARSIREAGYIGNSRKTTKGGKGGKGGEVREVRKVENAGEVDTMCPWTEGEENMAVDEFIDILSDYPAKARLCLLGRRLKDWTKKRCATVSNRL</sequence>
<feature type="non-terminal residue" evidence="2">
    <location>
        <position position="1"/>
    </location>
</feature>
<evidence type="ECO:0000313" key="2">
    <source>
        <dbReference type="EMBL" id="TYJ52602.1"/>
    </source>
</evidence>
<reference evidence="2 3" key="1">
    <citation type="submission" date="2017-05" db="EMBL/GenBank/DDBJ databases">
        <title>The Genome Sequence of Tsuchiyaea wingfieldii DSM 27421.</title>
        <authorList>
            <person name="Cuomo C."/>
            <person name="Passer A."/>
            <person name="Billmyre B."/>
            <person name="Heitman J."/>
        </authorList>
    </citation>
    <scope>NUCLEOTIDE SEQUENCE [LARGE SCALE GENOMIC DNA]</scope>
    <source>
        <strain evidence="2 3">DSM 27421</strain>
    </source>
</reference>
<dbReference type="Pfam" id="PF17667">
    <property type="entry name" value="Pkinase_fungal"/>
    <property type="match status" value="1"/>
</dbReference>
<keyword evidence="3" id="KW-1185">Reference proteome</keyword>
<gene>
    <name evidence="2" type="ORF">B9479_006810</name>
</gene>
<organism evidence="2 3">
    <name type="scientific">Cryptococcus floricola</name>
    <dbReference type="NCBI Taxonomy" id="2591691"/>
    <lineage>
        <taxon>Eukaryota</taxon>
        <taxon>Fungi</taxon>
        <taxon>Dikarya</taxon>
        <taxon>Basidiomycota</taxon>
        <taxon>Agaricomycotina</taxon>
        <taxon>Tremellomycetes</taxon>
        <taxon>Tremellales</taxon>
        <taxon>Cryptococcaceae</taxon>
        <taxon>Cryptococcus</taxon>
    </lineage>
</organism>
<dbReference type="AlphaFoldDB" id="A0A5D3AP58"/>
<feature type="domain" description="Fungal-type protein kinase" evidence="1">
    <location>
        <begin position="2"/>
        <end position="72"/>
    </location>
</feature>
<evidence type="ECO:0000313" key="3">
    <source>
        <dbReference type="Proteomes" id="UP000322245"/>
    </source>
</evidence>
<name>A0A5D3AP58_9TREE</name>
<comment type="caution">
    <text evidence="2">The sequence shown here is derived from an EMBL/GenBank/DDBJ whole genome shotgun (WGS) entry which is preliminary data.</text>
</comment>